<dbReference type="PANTHER" id="PTHR23080:SF133">
    <property type="entry name" value="SI:CH211-262I1.5-RELATED"/>
    <property type="match status" value="1"/>
</dbReference>
<gene>
    <name evidence="5" type="ORF">PLOB_00011773</name>
</gene>
<feature type="coiled-coil region" evidence="3">
    <location>
        <begin position="3"/>
        <end position="37"/>
    </location>
</feature>
<sequence length="345" mass="39428">MELEIDESEEERLRRRIRELELSLERETARRKTAEAALETKRFSVKNLQQHPKVFKFYTDFTEEQFSCLLEFLGDGMNNLTYWGSSSASNSNNEDLGGSKPGPSRKLTAEDELLLLSQSHVSRIITTWVNAMFHRFKEVEIWPMREQAFANLPEKVREFCPTLRCIIDATEIYIEQPKNPEAQQLTFSTYKNHNTLKSLIGISGDGAINFVSTLEGGSISDRDLTVKSGILGKDWAKGDVLMADRGFEIQDDLAPLGVKLNIPPFLKGKGQFQEDELVETRRIAKFRIHVERSIERIKNYHIFDYVPITLCSSGIIDQMFFVSAMLTNFLPPLVSDDKEISDMTS</sequence>
<name>A0ABN8QZW5_9CNID</name>
<dbReference type="Pfam" id="PF13359">
    <property type="entry name" value="DDE_Tnp_4"/>
    <property type="match status" value="1"/>
</dbReference>
<evidence type="ECO:0000313" key="6">
    <source>
        <dbReference type="Proteomes" id="UP001159405"/>
    </source>
</evidence>
<dbReference type="PANTHER" id="PTHR23080">
    <property type="entry name" value="THAP DOMAIN PROTEIN"/>
    <property type="match status" value="1"/>
</dbReference>
<evidence type="ECO:0000256" key="1">
    <source>
        <dbReference type="ARBA" id="ARBA00001968"/>
    </source>
</evidence>
<dbReference type="InterPro" id="IPR027806">
    <property type="entry name" value="HARBI1_dom"/>
</dbReference>
<keyword evidence="6" id="KW-1185">Reference proteome</keyword>
<organism evidence="5 6">
    <name type="scientific">Porites lobata</name>
    <dbReference type="NCBI Taxonomy" id="104759"/>
    <lineage>
        <taxon>Eukaryota</taxon>
        <taxon>Metazoa</taxon>
        <taxon>Cnidaria</taxon>
        <taxon>Anthozoa</taxon>
        <taxon>Hexacorallia</taxon>
        <taxon>Scleractinia</taxon>
        <taxon>Fungiina</taxon>
        <taxon>Poritidae</taxon>
        <taxon>Porites</taxon>
    </lineage>
</organism>
<keyword evidence="2" id="KW-0479">Metal-binding</keyword>
<evidence type="ECO:0000259" key="4">
    <source>
        <dbReference type="Pfam" id="PF13359"/>
    </source>
</evidence>
<evidence type="ECO:0000313" key="5">
    <source>
        <dbReference type="EMBL" id="CAH3171345.1"/>
    </source>
</evidence>
<protein>
    <recommendedName>
        <fullName evidence="4">DDE Tnp4 domain-containing protein</fullName>
    </recommendedName>
</protein>
<reference evidence="5 6" key="1">
    <citation type="submission" date="2022-05" db="EMBL/GenBank/DDBJ databases">
        <authorList>
            <consortium name="Genoscope - CEA"/>
            <person name="William W."/>
        </authorList>
    </citation>
    <scope>NUCLEOTIDE SEQUENCE [LARGE SCALE GENOMIC DNA]</scope>
</reference>
<accession>A0ABN8QZW5</accession>
<comment type="caution">
    <text evidence="5">The sequence shown here is derived from an EMBL/GenBank/DDBJ whole genome shotgun (WGS) entry which is preliminary data.</text>
</comment>
<comment type="cofactor">
    <cofactor evidence="1">
        <name>a divalent metal cation</name>
        <dbReference type="ChEBI" id="CHEBI:60240"/>
    </cofactor>
</comment>
<evidence type="ECO:0000256" key="3">
    <source>
        <dbReference type="SAM" id="Coils"/>
    </source>
</evidence>
<feature type="domain" description="DDE Tnp4" evidence="4">
    <location>
        <begin position="167"/>
        <end position="328"/>
    </location>
</feature>
<dbReference type="EMBL" id="CALNXK010000163">
    <property type="protein sequence ID" value="CAH3171345.1"/>
    <property type="molecule type" value="Genomic_DNA"/>
</dbReference>
<keyword evidence="3" id="KW-0175">Coiled coil</keyword>
<evidence type="ECO:0000256" key="2">
    <source>
        <dbReference type="ARBA" id="ARBA00022723"/>
    </source>
</evidence>
<proteinExistence type="predicted"/>
<dbReference type="Proteomes" id="UP001159405">
    <property type="component" value="Unassembled WGS sequence"/>
</dbReference>